<evidence type="ECO:0000259" key="3">
    <source>
        <dbReference type="PROSITE" id="PS51352"/>
    </source>
</evidence>
<protein>
    <recommendedName>
        <fullName evidence="3">Thioredoxin domain-containing protein</fullName>
    </recommendedName>
</protein>
<dbReference type="RefSeq" id="WP_076349939.1">
    <property type="nucleotide sequence ID" value="NZ_CP019082.1"/>
</dbReference>
<dbReference type="KEGG" id="pbor:BSF38_05186"/>
<name>A0A1U7CXD6_9BACT</name>
<gene>
    <name evidence="4" type="ORF">BSF38_05186</name>
</gene>
<dbReference type="InterPro" id="IPR013766">
    <property type="entry name" value="Thioredoxin_domain"/>
</dbReference>
<keyword evidence="2" id="KW-0472">Membrane</keyword>
<sequence length="237" mass="25549">MSTDPAIPSGDAPGKRYDRPSAVLGLITLALVIATAWLRLGPGLWPTPPTVGSLLPPTRLERLQDDEPLLLLGVEGRVTWLVFLSAESVEGRAVLPQLEAVWKKLRPSKRFAVVAAAVDQGVPEQLRTALAAYQGEGRLPLYLAGHEARRVFGVDGADPPWHFLVDPEGRIATIARGSGKETIDRLAKQAGRWLESLEPLEEAHFARVGAAPGVADEFQPGRGADRRNDVVASAARR</sequence>
<evidence type="ECO:0000256" key="2">
    <source>
        <dbReference type="SAM" id="Phobius"/>
    </source>
</evidence>
<organism evidence="4 5">
    <name type="scientific">Paludisphaera borealis</name>
    <dbReference type="NCBI Taxonomy" id="1387353"/>
    <lineage>
        <taxon>Bacteria</taxon>
        <taxon>Pseudomonadati</taxon>
        <taxon>Planctomycetota</taxon>
        <taxon>Planctomycetia</taxon>
        <taxon>Isosphaerales</taxon>
        <taxon>Isosphaeraceae</taxon>
        <taxon>Paludisphaera</taxon>
    </lineage>
</organism>
<proteinExistence type="predicted"/>
<feature type="domain" description="Thioredoxin" evidence="3">
    <location>
        <begin position="49"/>
        <end position="199"/>
    </location>
</feature>
<keyword evidence="2" id="KW-0812">Transmembrane</keyword>
<dbReference type="Proteomes" id="UP000186309">
    <property type="component" value="Chromosome"/>
</dbReference>
<dbReference type="PROSITE" id="PS51352">
    <property type="entry name" value="THIOREDOXIN_2"/>
    <property type="match status" value="1"/>
</dbReference>
<dbReference type="AlphaFoldDB" id="A0A1U7CXD6"/>
<accession>A0A1U7CXD6</accession>
<keyword evidence="5" id="KW-1185">Reference proteome</keyword>
<reference evidence="5" key="1">
    <citation type="submission" date="2016-12" db="EMBL/GenBank/DDBJ databases">
        <title>Comparative genomics of four Isosphaeraceae planctomycetes: a common pool of plasmids and glycoside hydrolase genes.</title>
        <authorList>
            <person name="Ivanova A."/>
        </authorList>
    </citation>
    <scope>NUCLEOTIDE SEQUENCE [LARGE SCALE GENOMIC DNA]</scope>
    <source>
        <strain evidence="5">PX4</strain>
    </source>
</reference>
<dbReference type="OrthoDB" id="284052at2"/>
<dbReference type="InterPro" id="IPR036249">
    <property type="entry name" value="Thioredoxin-like_sf"/>
</dbReference>
<feature type="region of interest" description="Disordered" evidence="1">
    <location>
        <begin position="214"/>
        <end position="237"/>
    </location>
</feature>
<evidence type="ECO:0000313" key="5">
    <source>
        <dbReference type="Proteomes" id="UP000186309"/>
    </source>
</evidence>
<dbReference type="SUPFAM" id="SSF52833">
    <property type="entry name" value="Thioredoxin-like"/>
    <property type="match status" value="1"/>
</dbReference>
<dbReference type="Gene3D" id="3.40.30.10">
    <property type="entry name" value="Glutaredoxin"/>
    <property type="match status" value="1"/>
</dbReference>
<evidence type="ECO:0000256" key="1">
    <source>
        <dbReference type="SAM" id="MobiDB-lite"/>
    </source>
</evidence>
<dbReference type="STRING" id="1387353.BSF38_05186"/>
<keyword evidence="2" id="KW-1133">Transmembrane helix</keyword>
<dbReference type="EMBL" id="CP019082">
    <property type="protein sequence ID" value="APW63612.1"/>
    <property type="molecule type" value="Genomic_DNA"/>
</dbReference>
<evidence type="ECO:0000313" key="4">
    <source>
        <dbReference type="EMBL" id="APW63612.1"/>
    </source>
</evidence>
<feature type="transmembrane region" description="Helical" evidence="2">
    <location>
        <begin position="21"/>
        <end position="40"/>
    </location>
</feature>